<dbReference type="AlphaFoldDB" id="A0A1B2J9C6"/>
<gene>
    <name evidence="1" type="ORF">ATY40_BA7500753</name>
</gene>
<reference evidence="1 2" key="1">
    <citation type="submission" date="2016-02" db="EMBL/GenBank/DDBJ databases">
        <title>Comparative genomic and transcriptomic foundation for Pichia pastoris.</title>
        <authorList>
            <person name="Love K.R."/>
            <person name="Shah K.A."/>
            <person name="Whittaker C.A."/>
            <person name="Wu J."/>
            <person name="Bartlett M.C."/>
            <person name="Ma D."/>
            <person name="Leeson R.L."/>
            <person name="Priest M."/>
            <person name="Young S.K."/>
            <person name="Love J.C."/>
        </authorList>
    </citation>
    <scope>NUCLEOTIDE SEQUENCE [LARGE SCALE GENOMIC DNA]</scope>
    <source>
        <strain evidence="1 2">ATCC 28485</strain>
    </source>
</reference>
<evidence type="ECO:0000313" key="1">
    <source>
        <dbReference type="EMBL" id="ANZ74609.1"/>
    </source>
</evidence>
<sequence>MVVSSGIQLPYFTRNPSSIEATFPKNTMIFKLNSSNKSEIDASLAESGLEFNSPARDESALPDLVYDENDTNSYKYKEKTFLINVIVSYVSKTLADLFSISLKNSSCRCGCVDYNTLRLFITEIARRSQTSLHGFKMSTIYLLRFHQILQYMSKHYVVPDSLCLKIIALCSFMLTSTNISDQPVNFDHWQLVSGLNEARLKSEFRQFIGLLTENHDDHKSLVVTTNEFHDLNLKLKEAICACVQVI</sequence>
<accession>A0A1B2J9C6</accession>
<protein>
    <submittedName>
        <fullName evidence="1">BA75_00753T0</fullName>
    </submittedName>
</protein>
<keyword evidence="2" id="KW-1185">Reference proteome</keyword>
<proteinExistence type="predicted"/>
<organism evidence="1 2">
    <name type="scientific">Komagataella pastoris</name>
    <name type="common">Yeast</name>
    <name type="synonym">Pichia pastoris</name>
    <dbReference type="NCBI Taxonomy" id="4922"/>
    <lineage>
        <taxon>Eukaryota</taxon>
        <taxon>Fungi</taxon>
        <taxon>Dikarya</taxon>
        <taxon>Ascomycota</taxon>
        <taxon>Saccharomycotina</taxon>
        <taxon>Pichiomycetes</taxon>
        <taxon>Pichiales</taxon>
        <taxon>Pichiaceae</taxon>
        <taxon>Komagataella</taxon>
    </lineage>
</organism>
<dbReference type="OrthoDB" id="10300005at2759"/>
<dbReference type="EMBL" id="CP014584">
    <property type="protein sequence ID" value="ANZ74609.1"/>
    <property type="molecule type" value="Genomic_DNA"/>
</dbReference>
<dbReference type="Proteomes" id="UP000094565">
    <property type="component" value="Chromosome 1"/>
</dbReference>
<name>A0A1B2J9C6_PICPA</name>
<dbReference type="Gene3D" id="1.10.472.10">
    <property type="entry name" value="Cyclin-like"/>
    <property type="match status" value="1"/>
</dbReference>
<evidence type="ECO:0000313" key="2">
    <source>
        <dbReference type="Proteomes" id="UP000094565"/>
    </source>
</evidence>